<name>A0A0X1L0E1_VIBCO</name>
<accession>A0A0X1L0E1</accession>
<dbReference type="HOGENOM" id="CLU_3206684_0_0_6"/>
<protein>
    <submittedName>
        <fullName evidence="1">Uncharacterized protein</fullName>
    </submittedName>
</protein>
<reference evidence="1" key="2">
    <citation type="submission" date="2008-07" db="EMBL/GenBank/DDBJ databases">
        <authorList>
            <consortium name="Broad Institute Genome Sequencing Platform"/>
            <person name="Colwell R."/>
            <person name="Grim C.J."/>
            <person name="Young S."/>
            <person name="Jaffe D."/>
            <person name="Gnerre S."/>
            <person name="Berlin A."/>
            <person name="Heiman D."/>
            <person name="Hepburn T."/>
            <person name="Shea T."/>
            <person name="Sykes S."/>
            <person name="Alvarado L."/>
            <person name="Kodira C."/>
            <person name="Heidelberg J."/>
            <person name="Lander E."/>
            <person name="Galagan J."/>
            <person name="Nusbaum C."/>
            <person name="Birren B."/>
        </authorList>
    </citation>
    <scope>NUCLEOTIDE SEQUENCE [LARGE SCALE GENOMIC DNA]</scope>
    <source>
        <strain evidence="1">MO10</strain>
    </source>
</reference>
<gene>
    <name evidence="1" type="ORF">VchoM_02114</name>
</gene>
<sequence>MSDKAPDAVQSESELQHLQQRIRQNGINRIGNPAILGVIGLYELS</sequence>
<dbReference type="Proteomes" id="UP000004687">
    <property type="component" value="Unassembled WGS sequence"/>
</dbReference>
<dbReference type="AlphaFoldDB" id="A0A0X1L0E1"/>
<organism evidence="1">
    <name type="scientific">Vibrio cholerae (strain MO10)</name>
    <dbReference type="NCBI Taxonomy" id="345072"/>
    <lineage>
        <taxon>Bacteria</taxon>
        <taxon>Pseudomonadati</taxon>
        <taxon>Pseudomonadota</taxon>
        <taxon>Gammaproteobacteria</taxon>
        <taxon>Vibrionales</taxon>
        <taxon>Vibrionaceae</taxon>
        <taxon>Vibrio</taxon>
    </lineage>
</organism>
<evidence type="ECO:0000313" key="1">
    <source>
        <dbReference type="EMBL" id="EET24087.1"/>
    </source>
</evidence>
<proteinExistence type="predicted"/>
<dbReference type="EMBL" id="DS990137">
    <property type="protein sequence ID" value="EET24087.1"/>
    <property type="molecule type" value="Genomic_DNA"/>
</dbReference>
<reference evidence="1" key="1">
    <citation type="submission" date="2005-09" db="EMBL/GenBank/DDBJ databases">
        <title>Annotation of Vibrio cholerae MO10.</title>
        <authorList>
            <person name="Colwell R."/>
            <person name="Grim C.J."/>
            <person name="Young S."/>
            <person name="Jaffe D."/>
            <person name="Gnerre S."/>
            <person name="Berlin A."/>
            <person name="Heiman D."/>
            <person name="Hepburn T."/>
            <person name="Shea T."/>
            <person name="Sykes S."/>
            <person name="Yandava C."/>
            <person name="Alvarado L."/>
            <person name="Kodira C."/>
            <person name="Borodovsky M."/>
            <person name="Heidelberg J."/>
            <person name="Lander E."/>
            <person name="Galagan J."/>
            <person name="Nusbaum C."/>
            <person name="Birren B."/>
        </authorList>
    </citation>
    <scope>NUCLEOTIDE SEQUENCE [LARGE SCALE GENOMIC DNA]</scope>
    <source>
        <strain evidence="1">MO10</strain>
    </source>
</reference>